<name>X1K7I0_9ZZZZ</name>
<protein>
    <submittedName>
        <fullName evidence="1">Uncharacterized protein</fullName>
    </submittedName>
</protein>
<feature type="non-terminal residue" evidence="1">
    <location>
        <position position="1"/>
    </location>
</feature>
<gene>
    <name evidence="1" type="ORF">S03H2_56204</name>
</gene>
<comment type="caution">
    <text evidence="1">The sequence shown here is derived from an EMBL/GenBank/DDBJ whole genome shotgun (WGS) entry which is preliminary data.</text>
</comment>
<accession>X1K7I0</accession>
<proteinExistence type="predicted"/>
<dbReference type="AlphaFoldDB" id="X1K7I0"/>
<dbReference type="EMBL" id="BARU01035944">
    <property type="protein sequence ID" value="GAH86224.1"/>
    <property type="molecule type" value="Genomic_DNA"/>
</dbReference>
<sequence>AVRDAVDYVAAGRTASGVVEIIELAAALNRGLGYR</sequence>
<reference evidence="1" key="1">
    <citation type="journal article" date="2014" name="Front. Microbiol.">
        <title>High frequency of phylogenetically diverse reductive dehalogenase-homologous genes in deep subseafloor sedimentary metagenomes.</title>
        <authorList>
            <person name="Kawai M."/>
            <person name="Futagami T."/>
            <person name="Toyoda A."/>
            <person name="Takaki Y."/>
            <person name="Nishi S."/>
            <person name="Hori S."/>
            <person name="Arai W."/>
            <person name="Tsubouchi T."/>
            <person name="Morono Y."/>
            <person name="Uchiyama I."/>
            <person name="Ito T."/>
            <person name="Fujiyama A."/>
            <person name="Inagaki F."/>
            <person name="Takami H."/>
        </authorList>
    </citation>
    <scope>NUCLEOTIDE SEQUENCE</scope>
    <source>
        <strain evidence="1">Expedition CK06-06</strain>
    </source>
</reference>
<organism evidence="1">
    <name type="scientific">marine sediment metagenome</name>
    <dbReference type="NCBI Taxonomy" id="412755"/>
    <lineage>
        <taxon>unclassified sequences</taxon>
        <taxon>metagenomes</taxon>
        <taxon>ecological metagenomes</taxon>
    </lineage>
</organism>
<evidence type="ECO:0000313" key="1">
    <source>
        <dbReference type="EMBL" id="GAH86224.1"/>
    </source>
</evidence>